<dbReference type="AlphaFoldDB" id="A0A1E3BAN0"/>
<sequence>MTDLTHQSNGSLPSPAQLALAMAIVKHKPADLSIKGDILFLSILLILTRLDYILQIRSYIMTAKAPDPNPVTSQPGKFFDSVSFWQQAYEQSEAEQSKLLDRIFELEQRNTALLAKTQKGDVGEEEQLPESSKRKANPKNAGATATARKRAKTQMPSQGGGGSLGVQGGHSSVLDRMKYVEECEYLWSPFWAAMLSALVTGPFMRHFYTLQTTLQKRPNRSNVVQAAVNLSKAAADALVNSVQEKNISAGRSKTTTLQHKDPEVTSMVSGVESALPMLYQALGKVSTSEENTSDAGLVTYHIVCLYETTMKTLGQHCKERSAQLLATTTNGKLAKKQNAKSKRAQRKADDEVAGQITRLLGTMILLLDLTRAEHQNILEGALFILLNRVGRLLCLFVFKELQLRPDLRVNPAQLPLPQGLKDVSLNEQSICAAKMESKHLIWVLERALAHLETSTSSPSSREFTSKIKGHLQSTLLQAMYGTDDECFQGALRRSVAPDTLEFDRLRTCAQVPEQTVADWFTQEVWRLVGWELVVKKEQET</sequence>
<evidence type="ECO:0000313" key="3">
    <source>
        <dbReference type="Proteomes" id="UP000094569"/>
    </source>
</evidence>
<dbReference type="Proteomes" id="UP000094569">
    <property type="component" value="Unassembled WGS sequence"/>
</dbReference>
<comment type="caution">
    <text evidence="2">The sequence shown here is derived from an EMBL/GenBank/DDBJ whole genome shotgun (WGS) entry which is preliminary data.</text>
</comment>
<name>A0A1E3BAN0_ASPCR</name>
<dbReference type="EMBL" id="JXNT01000007">
    <property type="protein sequence ID" value="ODM18043.1"/>
    <property type="molecule type" value="Genomic_DNA"/>
</dbReference>
<organism evidence="2 3">
    <name type="scientific">Aspergillus cristatus</name>
    <name type="common">Chinese Fuzhuan brick tea-fermentation fungus</name>
    <name type="synonym">Eurotium cristatum</name>
    <dbReference type="NCBI Taxonomy" id="573508"/>
    <lineage>
        <taxon>Eukaryota</taxon>
        <taxon>Fungi</taxon>
        <taxon>Dikarya</taxon>
        <taxon>Ascomycota</taxon>
        <taxon>Pezizomycotina</taxon>
        <taxon>Eurotiomycetes</taxon>
        <taxon>Eurotiomycetidae</taxon>
        <taxon>Eurotiales</taxon>
        <taxon>Aspergillaceae</taxon>
        <taxon>Aspergillus</taxon>
        <taxon>Aspergillus subgen. Aspergillus</taxon>
    </lineage>
</organism>
<keyword evidence="3" id="KW-1185">Reference proteome</keyword>
<evidence type="ECO:0000313" key="2">
    <source>
        <dbReference type="EMBL" id="ODM18043.1"/>
    </source>
</evidence>
<feature type="compositionally biased region" description="Gly residues" evidence="1">
    <location>
        <begin position="158"/>
        <end position="167"/>
    </location>
</feature>
<proteinExistence type="predicted"/>
<accession>A0A1E3BAN0</accession>
<protein>
    <submittedName>
        <fullName evidence="2">Uncharacterized protein</fullName>
    </submittedName>
</protein>
<dbReference type="OrthoDB" id="202825at2759"/>
<gene>
    <name evidence="2" type="ORF">SI65_06831</name>
</gene>
<evidence type="ECO:0000256" key="1">
    <source>
        <dbReference type="SAM" id="MobiDB-lite"/>
    </source>
</evidence>
<feature type="region of interest" description="Disordered" evidence="1">
    <location>
        <begin position="115"/>
        <end position="167"/>
    </location>
</feature>
<reference evidence="2 3" key="1">
    <citation type="journal article" date="2016" name="BMC Genomics">
        <title>Comparative genomic and transcriptomic analyses of the Fuzhuan brick tea-fermentation fungus Aspergillus cristatus.</title>
        <authorList>
            <person name="Ge Y."/>
            <person name="Wang Y."/>
            <person name="Liu Y."/>
            <person name="Tan Y."/>
            <person name="Ren X."/>
            <person name="Zhang X."/>
            <person name="Hyde K.D."/>
            <person name="Liu Y."/>
            <person name="Liu Z."/>
        </authorList>
    </citation>
    <scope>NUCLEOTIDE SEQUENCE [LARGE SCALE GENOMIC DNA]</scope>
    <source>
        <strain evidence="2 3">GZAAS20.1005</strain>
    </source>
</reference>
<dbReference type="VEuPathDB" id="FungiDB:SI65_06831"/>